<evidence type="ECO:0000313" key="2">
    <source>
        <dbReference type="Proteomes" id="UP000805704"/>
    </source>
</evidence>
<gene>
    <name evidence="1" type="ORF">GBF38_007380</name>
</gene>
<proteinExistence type="predicted"/>
<organism evidence="1 2">
    <name type="scientific">Nibea albiflora</name>
    <name type="common">Yellow drum</name>
    <name type="synonym">Corvina albiflora</name>
    <dbReference type="NCBI Taxonomy" id="240163"/>
    <lineage>
        <taxon>Eukaryota</taxon>
        <taxon>Metazoa</taxon>
        <taxon>Chordata</taxon>
        <taxon>Craniata</taxon>
        <taxon>Vertebrata</taxon>
        <taxon>Euteleostomi</taxon>
        <taxon>Actinopterygii</taxon>
        <taxon>Neopterygii</taxon>
        <taxon>Teleostei</taxon>
        <taxon>Neoteleostei</taxon>
        <taxon>Acanthomorphata</taxon>
        <taxon>Eupercaria</taxon>
        <taxon>Sciaenidae</taxon>
        <taxon>Nibea</taxon>
    </lineage>
</organism>
<feature type="non-terminal residue" evidence="1">
    <location>
        <position position="1"/>
    </location>
</feature>
<name>A0ACB7EIL5_NIBAL</name>
<protein>
    <submittedName>
        <fullName evidence="1">Uncharacterized protein</fullName>
    </submittedName>
</protein>
<comment type="caution">
    <text evidence="1">The sequence shown here is derived from an EMBL/GenBank/DDBJ whole genome shotgun (WGS) entry which is preliminary data.</text>
</comment>
<keyword evidence="2" id="KW-1185">Reference proteome</keyword>
<sequence length="1152" mass="126671">QVMEEISNVAVLITHSSSASSSSPSTPSALGSQTQPAVEVDASHSFQQKQAADSLIQVIEKLSKIVEKRPQRRCTLAGHKRAIQQASSLGGVGGEGAEGTRGSRGGSPCKKIKRNCKEQESIEEVRLDGSTADTALSSGDRNNNIPSRVTEVSGSPNSSDHKRTVTCYQCSLCPYLSQTLPLLKEHLKQHNEQHSDLILMCSECRFTSRDQGQLEAHVRLHFDNSDNLKRNSAPLDTFSEGGDELFRKQDGDWRGSSGSIGAEVIKSPADGSRELAQKKKWYSYEEYGLYRCLICSYVCSQQRMLKTHAWKHAGLVDCSYPIFEDEDETPARRESQATANTAGTREEVVVLSPVLQDKSLQKLPTAFKLQLFSAPVVVENKQDVLTHPVSNFNKSPKTEEEEESVYPIKGLTSEEPMVEVQVTTEAESEMEIDGHHNSASVTDSLLSSAQKIINSSPNSAGHINVIVERLPSAEDSVMATNPLLLSPDVDRNKSLLDAEEDERNHVVAVKEEVVSDCSVTDSEPVGANIKSSVATSSDSPRDENIPPAGRKRTHSESLRLHSLAAEALVAMPMRTPELPTSSTKVSLKTITAQAQTQTTTQKLVEVTTAGQKVSDIEATAALLDLELHSKGRQEDLGSLGLGEGDEEGPATKAGISLSLLTVIERLRERSDQNASDEDILKELQDNAQFQNGAVAGVVTGNGAGSYVCSIPAMDSLVASPDGGLVEYIPGSERPYRCRLCRYSSGNKGYIKQHLRVHRQRQPYQCPICEHIASDSKDLESHMIHHCKTRMYQCKLCPDAFHYKSQLRNHEREHHSFSGDVAALTPVTETVAMVEEAERVTDEECGVQKMYKCDVCDYTSSTYVGVRNHRRIHNSDKPYRCCSCDFATTNMNSLKSHMRRHPQEHQAMQLLEQYRCSLCGYVCSHPPSLKSHMWKHAGDQNYNYEQVNKAINEAISQSSRAPQKLSAVLETVAERPPVAQPSKDKVKCPVEPLPTSTSTTTTAACLAVDSSGGLPPTPITDPSQWPVESQSPQGKDPAQLQLQSQSQPRAGQPSVPGLGMEYCVLLFCCCICGFESTSKERLMEHMKEHEGDIISIILNKEQQQQQPEAQSGLQTADVYCKNTQLTEEATISYMEGDITRTPVIEVILKFYKN</sequence>
<dbReference type="EMBL" id="CM024795">
    <property type="protein sequence ID" value="KAG8001632.1"/>
    <property type="molecule type" value="Genomic_DNA"/>
</dbReference>
<evidence type="ECO:0000313" key="1">
    <source>
        <dbReference type="EMBL" id="KAG8001632.1"/>
    </source>
</evidence>
<accession>A0ACB7EIL5</accession>
<reference evidence="1" key="1">
    <citation type="submission" date="2020-04" db="EMBL/GenBank/DDBJ databases">
        <title>A chromosome-scale assembly and high-density genetic map of the yellow drum (Nibea albiflora) genome.</title>
        <authorList>
            <person name="Xu D."/>
            <person name="Zhang W."/>
            <person name="Chen R."/>
            <person name="Tan P."/>
            <person name="Wang L."/>
            <person name="Song H."/>
            <person name="Tian L."/>
            <person name="Zhu Q."/>
            <person name="Wang B."/>
        </authorList>
    </citation>
    <scope>NUCLEOTIDE SEQUENCE</scope>
    <source>
        <strain evidence="1">ZJHYS-2018</strain>
    </source>
</reference>
<dbReference type="Proteomes" id="UP000805704">
    <property type="component" value="Chromosome 7"/>
</dbReference>